<evidence type="ECO:0000313" key="4">
    <source>
        <dbReference type="Proteomes" id="UP001224622"/>
    </source>
</evidence>
<evidence type="ECO:0000259" key="1">
    <source>
        <dbReference type="Pfam" id="PF11682"/>
    </source>
</evidence>
<dbReference type="Proteomes" id="UP001224622">
    <property type="component" value="Unassembled WGS sequence"/>
</dbReference>
<evidence type="ECO:0000259" key="2">
    <source>
        <dbReference type="Pfam" id="PF25165"/>
    </source>
</evidence>
<name>A0AAJ1YLV8_SERFO</name>
<dbReference type="InterPro" id="IPR021696">
    <property type="entry name" value="DUF3279"/>
</dbReference>
<reference evidence="3" key="1">
    <citation type="submission" date="2023-08" db="EMBL/GenBank/DDBJ databases">
        <title>The Comparative Genomic Analysis of Yersiniaceae from Polar Regions.</title>
        <authorList>
            <person name="Goncharov A."/>
            <person name="Aslanov B."/>
            <person name="Kolodzhieva V."/>
            <person name="Azarov D."/>
            <person name="Mochov A."/>
            <person name="Lebedeva E."/>
        </authorList>
    </citation>
    <scope>NUCLEOTIDE SEQUENCE</scope>
    <source>
        <strain evidence="3">Vf</strain>
    </source>
</reference>
<feature type="domain" description="DUF7828" evidence="2">
    <location>
        <begin position="5"/>
        <end position="76"/>
    </location>
</feature>
<sequence>MQFKKLREACTLHGERVRADTLLPGNTDHYYCGDCHNRLVLRVTHTEGRYFEHDLEQVNIETAQDCCHRLTEREPHTFPNIEWQFVPALGYPASQPYFCVLCDKEYEGLKTCPDCKSYIYTTEVSLRDCSGGLLK</sequence>
<organism evidence="3 4">
    <name type="scientific">Serratia fonticola</name>
    <dbReference type="NCBI Taxonomy" id="47917"/>
    <lineage>
        <taxon>Bacteria</taxon>
        <taxon>Pseudomonadati</taxon>
        <taxon>Pseudomonadota</taxon>
        <taxon>Gammaproteobacteria</taxon>
        <taxon>Enterobacterales</taxon>
        <taxon>Yersiniaceae</taxon>
        <taxon>Serratia</taxon>
    </lineage>
</organism>
<dbReference type="AlphaFoldDB" id="A0AAJ1YLV8"/>
<feature type="domain" description="DUF3279" evidence="1">
    <location>
        <begin position="93"/>
        <end position="125"/>
    </location>
</feature>
<dbReference type="InterPro" id="IPR057150">
    <property type="entry name" value="DUF7828"/>
</dbReference>
<dbReference type="Pfam" id="PF25165">
    <property type="entry name" value="DUF7828"/>
    <property type="match status" value="1"/>
</dbReference>
<accession>A0AAJ1YLV8</accession>
<dbReference type="Pfam" id="PF11682">
    <property type="entry name" value="Zn_ribbon_11"/>
    <property type="match status" value="1"/>
</dbReference>
<proteinExistence type="predicted"/>
<comment type="caution">
    <text evidence="3">The sequence shown here is derived from an EMBL/GenBank/DDBJ whole genome shotgun (WGS) entry which is preliminary data.</text>
</comment>
<dbReference type="RefSeq" id="WP_309048774.1">
    <property type="nucleotide sequence ID" value="NZ_JAVIGA010000076.1"/>
</dbReference>
<evidence type="ECO:0000313" key="3">
    <source>
        <dbReference type="EMBL" id="MDQ9130475.1"/>
    </source>
</evidence>
<dbReference type="EMBL" id="JAVIGA010000076">
    <property type="protein sequence ID" value="MDQ9130475.1"/>
    <property type="molecule type" value="Genomic_DNA"/>
</dbReference>
<protein>
    <submittedName>
        <fullName evidence="3">Zinc ribbon protein</fullName>
    </submittedName>
</protein>
<gene>
    <name evidence="3" type="ORF">RDT67_29200</name>
</gene>